<comment type="caution">
    <text evidence="2">The sequence shown here is derived from an EMBL/GenBank/DDBJ whole genome shotgun (WGS) entry which is preliminary data.</text>
</comment>
<gene>
    <name evidence="2" type="ORF">GMARGA_LOCUS11455</name>
</gene>
<evidence type="ECO:0000313" key="3">
    <source>
        <dbReference type="Proteomes" id="UP000789901"/>
    </source>
</evidence>
<dbReference type="Proteomes" id="UP000789901">
    <property type="component" value="Unassembled WGS sequence"/>
</dbReference>
<evidence type="ECO:0000313" key="2">
    <source>
        <dbReference type="EMBL" id="CAG8690071.1"/>
    </source>
</evidence>
<dbReference type="EMBL" id="CAJVQB010006706">
    <property type="protein sequence ID" value="CAG8690071.1"/>
    <property type="molecule type" value="Genomic_DNA"/>
</dbReference>
<protein>
    <submittedName>
        <fullName evidence="2">10014_t:CDS:1</fullName>
    </submittedName>
</protein>
<evidence type="ECO:0000256" key="1">
    <source>
        <dbReference type="SAM" id="MobiDB-lite"/>
    </source>
</evidence>
<feature type="region of interest" description="Disordered" evidence="1">
    <location>
        <begin position="1"/>
        <end position="22"/>
    </location>
</feature>
<sequence>MDLNSSQLQLPNNNPNSTGENKIEIKVVVGQESDRPRSLLLHSQRQSVISGKKTKPKRFNLHSFFFARPKPGNSEKFLVASGNAALEKMREEGRLVFGETFLLNHGIIDQFDE</sequence>
<proteinExistence type="predicted"/>
<organism evidence="2 3">
    <name type="scientific">Gigaspora margarita</name>
    <dbReference type="NCBI Taxonomy" id="4874"/>
    <lineage>
        <taxon>Eukaryota</taxon>
        <taxon>Fungi</taxon>
        <taxon>Fungi incertae sedis</taxon>
        <taxon>Mucoromycota</taxon>
        <taxon>Glomeromycotina</taxon>
        <taxon>Glomeromycetes</taxon>
        <taxon>Diversisporales</taxon>
        <taxon>Gigasporaceae</taxon>
        <taxon>Gigaspora</taxon>
    </lineage>
</organism>
<feature type="compositionally biased region" description="Low complexity" evidence="1">
    <location>
        <begin position="1"/>
        <end position="17"/>
    </location>
</feature>
<name>A0ABN7UX15_GIGMA</name>
<feature type="non-terminal residue" evidence="2">
    <location>
        <position position="113"/>
    </location>
</feature>
<accession>A0ABN7UX15</accession>
<keyword evidence="3" id="KW-1185">Reference proteome</keyword>
<reference evidence="2 3" key="1">
    <citation type="submission" date="2021-06" db="EMBL/GenBank/DDBJ databases">
        <authorList>
            <person name="Kallberg Y."/>
            <person name="Tangrot J."/>
            <person name="Rosling A."/>
        </authorList>
    </citation>
    <scope>NUCLEOTIDE SEQUENCE [LARGE SCALE GENOMIC DNA]</scope>
    <source>
        <strain evidence="2 3">120-4 pot B 10/14</strain>
    </source>
</reference>